<evidence type="ECO:0000256" key="5">
    <source>
        <dbReference type="ARBA" id="ARBA00022692"/>
    </source>
</evidence>
<evidence type="ECO:0000256" key="10">
    <source>
        <dbReference type="ARBA" id="ARBA00023209"/>
    </source>
</evidence>
<dbReference type="SMART" id="SM00155">
    <property type="entry name" value="PLDc"/>
    <property type="match status" value="2"/>
</dbReference>
<dbReference type="Gene3D" id="3.30.870.10">
    <property type="entry name" value="Endonuclease Chain A"/>
    <property type="match status" value="2"/>
</dbReference>
<evidence type="ECO:0000256" key="8">
    <source>
        <dbReference type="ARBA" id="ARBA00023098"/>
    </source>
</evidence>
<keyword evidence="6" id="KW-0677">Repeat</keyword>
<dbReference type="SUPFAM" id="SSF56024">
    <property type="entry name" value="Phospholipase D/nuclease"/>
    <property type="match status" value="2"/>
</dbReference>
<comment type="caution">
    <text evidence="14">The sequence shown here is derived from an EMBL/GenBank/DDBJ whole genome shotgun (WGS) entry which is preliminary data.</text>
</comment>
<dbReference type="FunFam" id="3.30.870.10:FF:000014">
    <property type="entry name" value="Cardiolipin synthase"/>
    <property type="match status" value="1"/>
</dbReference>
<dbReference type="EMBL" id="QLMH01000004">
    <property type="protein sequence ID" value="RAK20482.1"/>
    <property type="molecule type" value="Genomic_DNA"/>
</dbReference>
<evidence type="ECO:0000259" key="13">
    <source>
        <dbReference type="PROSITE" id="PS50035"/>
    </source>
</evidence>
<dbReference type="InterPro" id="IPR022924">
    <property type="entry name" value="Cardiolipin_synthase"/>
</dbReference>
<evidence type="ECO:0000313" key="14">
    <source>
        <dbReference type="EMBL" id="RAK20482.1"/>
    </source>
</evidence>
<keyword evidence="9" id="KW-0472">Membrane</keyword>
<evidence type="ECO:0000256" key="9">
    <source>
        <dbReference type="ARBA" id="ARBA00023136"/>
    </source>
</evidence>
<evidence type="ECO:0000313" key="15">
    <source>
        <dbReference type="Proteomes" id="UP000248555"/>
    </source>
</evidence>
<dbReference type="OrthoDB" id="9762009at2"/>
<evidence type="ECO:0000256" key="3">
    <source>
        <dbReference type="ARBA" id="ARBA00022516"/>
    </source>
</evidence>
<keyword evidence="3" id="KW-0444">Lipid biosynthesis</keyword>
<dbReference type="CDD" id="cd09110">
    <property type="entry name" value="PLDc_CLS_1"/>
    <property type="match status" value="1"/>
</dbReference>
<dbReference type="NCBIfam" id="TIGR04265">
    <property type="entry name" value="bac_cardiolipin"/>
    <property type="match status" value="1"/>
</dbReference>
<evidence type="ECO:0000256" key="11">
    <source>
        <dbReference type="ARBA" id="ARBA00023264"/>
    </source>
</evidence>
<keyword evidence="5" id="KW-0812">Transmembrane</keyword>
<proteinExistence type="predicted"/>
<evidence type="ECO:0000256" key="2">
    <source>
        <dbReference type="ARBA" id="ARBA00022475"/>
    </source>
</evidence>
<comment type="subcellular location">
    <subcellularLocation>
        <location evidence="1">Cell membrane</location>
    </subcellularLocation>
</comment>
<dbReference type="GO" id="GO:0005886">
    <property type="term" value="C:plasma membrane"/>
    <property type="evidence" value="ECO:0007669"/>
    <property type="project" value="UniProtKB-SubCell"/>
</dbReference>
<dbReference type="PROSITE" id="PS50035">
    <property type="entry name" value="PLD"/>
    <property type="match status" value="2"/>
</dbReference>
<dbReference type="GO" id="GO:0008808">
    <property type="term" value="F:cardiolipin synthase activity"/>
    <property type="evidence" value="ECO:0007669"/>
    <property type="project" value="UniProtKB-UniRule"/>
</dbReference>
<keyword evidence="4" id="KW-0808">Transferase</keyword>
<name>A0A327YJD2_9BACL</name>
<dbReference type="RefSeq" id="WP_111644778.1">
    <property type="nucleotide sequence ID" value="NZ_QLMH01000004.1"/>
</dbReference>
<keyword evidence="2" id="KW-1003">Cell membrane</keyword>
<protein>
    <recommendedName>
        <fullName evidence="12">Cardiolipin synthase</fullName>
        <ecNumber evidence="12">2.7.8.-</ecNumber>
    </recommendedName>
</protein>
<dbReference type="Pfam" id="PF13091">
    <property type="entry name" value="PLDc_2"/>
    <property type="match status" value="2"/>
</dbReference>
<keyword evidence="7" id="KW-1133">Transmembrane helix</keyword>
<keyword evidence="11" id="KW-1208">Phospholipid metabolism</keyword>
<dbReference type="EC" id="2.7.8.-" evidence="12"/>
<dbReference type="CDD" id="cd09112">
    <property type="entry name" value="PLDc_CLS_2"/>
    <property type="match status" value="1"/>
</dbReference>
<dbReference type="InterPro" id="IPR025202">
    <property type="entry name" value="PLD-like_dom"/>
</dbReference>
<keyword evidence="10" id="KW-0594">Phospholipid biosynthesis</keyword>
<dbReference type="Proteomes" id="UP000248555">
    <property type="component" value="Unassembled WGS sequence"/>
</dbReference>
<evidence type="ECO:0000256" key="7">
    <source>
        <dbReference type="ARBA" id="ARBA00022989"/>
    </source>
</evidence>
<keyword evidence="8" id="KW-0443">Lipid metabolism</keyword>
<evidence type="ECO:0000256" key="1">
    <source>
        <dbReference type="ARBA" id="ARBA00004236"/>
    </source>
</evidence>
<keyword evidence="15" id="KW-1185">Reference proteome</keyword>
<reference evidence="14 15" key="1">
    <citation type="submission" date="2018-06" db="EMBL/GenBank/DDBJ databases">
        <title>Genomic Encyclopedia of Type Strains, Phase III (KMG-III): the genomes of soil and plant-associated and newly described type strains.</title>
        <authorList>
            <person name="Whitman W."/>
        </authorList>
    </citation>
    <scope>NUCLEOTIDE SEQUENCE [LARGE SCALE GENOMIC DNA]</scope>
    <source>
        <strain evidence="14 15">CGMCC 1.8979</strain>
    </source>
</reference>
<dbReference type="PANTHER" id="PTHR21248:SF7">
    <property type="entry name" value="MINOR CARDIOLIPIN SYNTHASE CLSB"/>
    <property type="match status" value="1"/>
</dbReference>
<feature type="domain" description="PLD phosphodiesterase" evidence="13">
    <location>
        <begin position="309"/>
        <end position="336"/>
    </location>
</feature>
<evidence type="ECO:0000256" key="4">
    <source>
        <dbReference type="ARBA" id="ARBA00022679"/>
    </source>
</evidence>
<gene>
    <name evidence="14" type="ORF">B0I26_104134</name>
</gene>
<dbReference type="GO" id="GO:0032049">
    <property type="term" value="P:cardiolipin biosynthetic process"/>
    <property type="evidence" value="ECO:0007669"/>
    <property type="project" value="UniProtKB-UniRule"/>
</dbReference>
<dbReference type="AlphaFoldDB" id="A0A327YJD2"/>
<feature type="domain" description="PLD phosphodiesterase" evidence="13">
    <location>
        <begin position="137"/>
        <end position="164"/>
    </location>
</feature>
<evidence type="ECO:0000256" key="6">
    <source>
        <dbReference type="ARBA" id="ARBA00022737"/>
    </source>
</evidence>
<dbReference type="InterPro" id="IPR001736">
    <property type="entry name" value="PLipase_D/transphosphatidylase"/>
</dbReference>
<evidence type="ECO:0000256" key="12">
    <source>
        <dbReference type="NCBIfam" id="TIGR04265"/>
    </source>
</evidence>
<accession>A0A327YJD2</accession>
<dbReference type="PANTHER" id="PTHR21248">
    <property type="entry name" value="CARDIOLIPIN SYNTHASE"/>
    <property type="match status" value="1"/>
</dbReference>
<organism evidence="14 15">
    <name type="scientific">Paranoxybacillus vitaminiphilus</name>
    <dbReference type="NCBI Taxonomy" id="581036"/>
    <lineage>
        <taxon>Bacteria</taxon>
        <taxon>Bacillati</taxon>
        <taxon>Bacillota</taxon>
        <taxon>Bacilli</taxon>
        <taxon>Bacillales</taxon>
        <taxon>Anoxybacillaceae</taxon>
        <taxon>Paranoxybacillus</taxon>
    </lineage>
</organism>
<sequence length="396" mass="46353">MAVLLFIVILLLLVVLDDKLGQKIYRSIRVRREYPMRKSNLQFFTDGRQLFDDYFQTIKQAKHHIHILFYIVKTDQVSQQFYDLLKQKAKEGVEVRLLVDWIGSFGLPKTVIRSLQESGVKLAYSHRPTFPRFFYKLNRRNHRKITVIDGKTGYIGGFNIGKEYIGQDPKFGDWRDYHLKVTGEGVQDLQTQFFDDWAAATKEKLFSKNDYFPELESGTIPHKFIATNGHFLENDYIHLIEQTKKELIIGSPYFIPSKKVMKALLDALRRGVKVIILVPLKADHPLVKEAAFPYFYRLLKAGAHIYRFYQGFYHAKVIIIDDGLCDIGTANFDKRSFFLNSEINCYIHDKQFVKIARTAVNRDLADAEKLTLDFWRKRTLWDRGKESVSMFISRLL</sequence>